<dbReference type="SUPFAM" id="SSF53756">
    <property type="entry name" value="UDP-Glycosyltransferase/glycogen phosphorylase"/>
    <property type="match status" value="1"/>
</dbReference>
<keyword evidence="3" id="KW-0808">Transferase</keyword>
<evidence type="ECO:0000259" key="4">
    <source>
        <dbReference type="Pfam" id="PF00534"/>
    </source>
</evidence>
<dbReference type="Pfam" id="PF13439">
    <property type="entry name" value="Glyco_transf_4"/>
    <property type="match status" value="1"/>
</dbReference>
<keyword evidence="7" id="KW-1185">Reference proteome</keyword>
<dbReference type="PANTHER" id="PTHR12526">
    <property type="entry name" value="GLYCOSYLTRANSFERASE"/>
    <property type="match status" value="1"/>
</dbReference>
<keyword evidence="2" id="KW-0328">Glycosyltransferase</keyword>
<dbReference type="Proteomes" id="UP000445000">
    <property type="component" value="Unassembled WGS sequence"/>
</dbReference>
<evidence type="ECO:0000256" key="1">
    <source>
        <dbReference type="ARBA" id="ARBA00009481"/>
    </source>
</evidence>
<protein>
    <submittedName>
        <fullName evidence="6">Uncharacterized protein</fullName>
    </submittedName>
</protein>
<comment type="caution">
    <text evidence="6">The sequence shown here is derived from an EMBL/GenBank/DDBJ whole genome shotgun (WGS) entry which is preliminary data.</text>
</comment>
<proteinExistence type="inferred from homology"/>
<dbReference type="CDD" id="cd03801">
    <property type="entry name" value="GT4_PimA-like"/>
    <property type="match status" value="1"/>
</dbReference>
<dbReference type="PANTHER" id="PTHR12526:SF640">
    <property type="entry name" value="COLANIC ACID BIOSYNTHESIS GLYCOSYLTRANSFERASE WCAL-RELATED"/>
    <property type="match status" value="1"/>
</dbReference>
<comment type="similarity">
    <text evidence="1">Belongs to the glycosyltransferase group 1 family. Glycosyltransferase 4 subfamily.</text>
</comment>
<feature type="domain" description="Glycosyl transferase family 1" evidence="4">
    <location>
        <begin position="207"/>
        <end position="381"/>
    </location>
</feature>
<accession>A0A829YF29</accession>
<feature type="domain" description="Glycosyltransferase subfamily 4-like N-terminal" evidence="5">
    <location>
        <begin position="15"/>
        <end position="185"/>
    </location>
</feature>
<dbReference type="Pfam" id="PF00534">
    <property type="entry name" value="Glycos_transf_1"/>
    <property type="match status" value="1"/>
</dbReference>
<dbReference type="InterPro" id="IPR028098">
    <property type="entry name" value="Glyco_trans_4-like_N"/>
</dbReference>
<sequence length="406" mass="45649">MRPLKVVYIHVIGAFGGASRSLYEAVRAFPPNRVEATFLTQRGSVREFFSRLGRVLEVRGLTKMDNTRYSYYRGFRWLVVLREISYLPATVAGLWRARRECQDVDIVHLNEFTGLAVLWLARRWLKPRGVVVHVRSLARVDPSSWRTRWVDSMLRNEADAVVAIDENVRASLPADLPVQVIHNAFSPAFLPEPDAVVAQRLAVLRPESFKVGFVGNLLEVKGIHELIEAAAITRKRGYDVEFIIIGDDAAPSRGLRAMILRMLGLQQSSRARVEEALDRHQLRSQVHIVGFTADIARAYQRMDVLCFPSYFDAPGRPIFEAAFFGVPSIVAVRDPKPDTLVDGVTGIAIAPRSAEQLALAIERLASDRDLTRRMGQAAREMAERNFDVRRNASKLLDVYSQIVGSC</sequence>
<dbReference type="AlphaFoldDB" id="A0A829YF29"/>
<gene>
    <name evidence="6" type="ORF">GCM10011487_40250</name>
</gene>
<name>A0A829YF29_9GAMM</name>
<reference evidence="7" key="1">
    <citation type="submission" date="2020-01" db="EMBL/GenBank/DDBJ databases">
        <title>'Steroidobacter agaridevorans' sp. nov., agar-degrading bacteria isolated from rhizosphere soils.</title>
        <authorList>
            <person name="Ikenaga M."/>
            <person name="Kataoka M."/>
            <person name="Murouchi A."/>
            <person name="Katsuragi S."/>
            <person name="Sakai M."/>
        </authorList>
    </citation>
    <scope>NUCLEOTIDE SEQUENCE [LARGE SCALE GENOMIC DNA]</scope>
    <source>
        <strain evidence="7">YU21-B</strain>
    </source>
</reference>
<dbReference type="Gene3D" id="3.40.50.2000">
    <property type="entry name" value="Glycogen Phosphorylase B"/>
    <property type="match status" value="2"/>
</dbReference>
<dbReference type="EMBL" id="BLJN01000004">
    <property type="protein sequence ID" value="GFE82025.1"/>
    <property type="molecule type" value="Genomic_DNA"/>
</dbReference>
<evidence type="ECO:0000313" key="6">
    <source>
        <dbReference type="EMBL" id="GFE82025.1"/>
    </source>
</evidence>
<evidence type="ECO:0000256" key="2">
    <source>
        <dbReference type="ARBA" id="ARBA00022676"/>
    </source>
</evidence>
<dbReference type="RefSeq" id="WP_161813706.1">
    <property type="nucleotide sequence ID" value="NZ_BLJN01000004.1"/>
</dbReference>
<organism evidence="6 7">
    <name type="scientific">Steroidobacter agaridevorans</name>
    <dbReference type="NCBI Taxonomy" id="2695856"/>
    <lineage>
        <taxon>Bacteria</taxon>
        <taxon>Pseudomonadati</taxon>
        <taxon>Pseudomonadota</taxon>
        <taxon>Gammaproteobacteria</taxon>
        <taxon>Steroidobacterales</taxon>
        <taxon>Steroidobacteraceae</taxon>
        <taxon>Steroidobacter</taxon>
    </lineage>
</organism>
<dbReference type="GO" id="GO:0016757">
    <property type="term" value="F:glycosyltransferase activity"/>
    <property type="evidence" value="ECO:0007669"/>
    <property type="project" value="UniProtKB-KW"/>
</dbReference>
<dbReference type="GO" id="GO:1901135">
    <property type="term" value="P:carbohydrate derivative metabolic process"/>
    <property type="evidence" value="ECO:0007669"/>
    <property type="project" value="UniProtKB-ARBA"/>
</dbReference>
<evidence type="ECO:0000259" key="5">
    <source>
        <dbReference type="Pfam" id="PF13439"/>
    </source>
</evidence>
<evidence type="ECO:0000256" key="3">
    <source>
        <dbReference type="ARBA" id="ARBA00022679"/>
    </source>
</evidence>
<dbReference type="InterPro" id="IPR001296">
    <property type="entry name" value="Glyco_trans_1"/>
</dbReference>
<evidence type="ECO:0000313" key="7">
    <source>
        <dbReference type="Proteomes" id="UP000445000"/>
    </source>
</evidence>